<dbReference type="SUPFAM" id="SSF118290">
    <property type="entry name" value="WRKY DNA-binding domain"/>
    <property type="match status" value="2"/>
</dbReference>
<sequence>MELPKIIPYFILCRSFLFALFAKYRIQEIHSKSHRFLCFSLKVGAELGYSCNHLSSWLEIFRATQRKTWFPSLPLKACFFHFSRSQHRRESESQTLLTEPKKPKSTPETKKKRRIPSLSLSLSLDFFFSLSLSSFPAATMSARPPPPPRPHLALPPRSAAESLFTGAGDASPGPLTLASALFPSDADAGGGGASSGASGAASFTQLLTGSFAPQQQQQRQHEAAERGRGGGIARAGPALSVAPPASAASGASVFTVPPGLSPSGLLDSPGLLFSPAMGGFGMSHQQALAQVTAQASHSPLRMLDHIEQPSFSAAAASSGALQHMNSSANMTGMPDMAITTANNDNASLQSAEASQRYQVNAPVDKPADDGYNWRKYGQKVVKGSDCPRSYYKCTHPNCPVKKKVEHAEDGQISEIIYKGKHNHQRPPNKRAKDGNSSAADQNDQSNDTTSGLSGAKRDQDAIYGMSEQVSGLSDGDDMDDGESRPHEADDAENESKRRNIQISSQRTLSEPKIIVQTTSEVDLLDDGYRWRKYGQKVVKGNPHPRSYYKCTFAGCNVRKHIERASSDPKAVITTYEGKHNHEPPVGRGGSQNAGMSQQKGQNSISSNQHYSNTNQMPIGILQFKSEQ</sequence>
<dbReference type="GO" id="GO:0043565">
    <property type="term" value="F:sequence-specific DNA binding"/>
    <property type="evidence" value="ECO:0007669"/>
    <property type="project" value="InterPro"/>
</dbReference>
<gene>
    <name evidence="9" type="ORF">GQ55_3G418200</name>
</gene>
<evidence type="ECO:0000256" key="2">
    <source>
        <dbReference type="ARBA" id="ARBA00022737"/>
    </source>
</evidence>
<dbReference type="InterPro" id="IPR003657">
    <property type="entry name" value="WRKY_dom"/>
</dbReference>
<dbReference type="AlphaFoldDB" id="A0A2T7EHC6"/>
<keyword evidence="3" id="KW-0805">Transcription regulation</keyword>
<dbReference type="PANTHER" id="PTHR31221:SF130">
    <property type="entry name" value="WRKY TRANSCRIPTION FACTOR 3-RELATED"/>
    <property type="match status" value="1"/>
</dbReference>
<dbReference type="Proteomes" id="UP000244336">
    <property type="component" value="Chromosome 3"/>
</dbReference>
<reference evidence="9 10" key="1">
    <citation type="submission" date="2018-04" db="EMBL/GenBank/DDBJ databases">
        <title>WGS assembly of Panicum hallii var. hallii HAL2.</title>
        <authorList>
            <person name="Lovell J."/>
            <person name="Jenkins J."/>
            <person name="Lowry D."/>
            <person name="Mamidi S."/>
            <person name="Sreedasyam A."/>
            <person name="Weng X."/>
            <person name="Barry K."/>
            <person name="Bonette J."/>
            <person name="Campitelli B."/>
            <person name="Daum C."/>
            <person name="Gordon S."/>
            <person name="Gould B."/>
            <person name="Lipzen A."/>
            <person name="MacQueen A."/>
            <person name="Palacio-Mejia J."/>
            <person name="Plott C."/>
            <person name="Shakirov E."/>
            <person name="Shu S."/>
            <person name="Yoshinaga Y."/>
            <person name="Zane M."/>
            <person name="Rokhsar D."/>
            <person name="Grimwood J."/>
            <person name="Schmutz J."/>
            <person name="Juenger T."/>
        </authorList>
    </citation>
    <scope>NUCLEOTIDE SEQUENCE [LARGE SCALE GENOMIC DNA]</scope>
    <source>
        <strain evidence="10">cv. HAL2</strain>
    </source>
</reference>
<organism evidence="9 10">
    <name type="scientific">Panicum hallii var. hallii</name>
    <dbReference type="NCBI Taxonomy" id="1504633"/>
    <lineage>
        <taxon>Eukaryota</taxon>
        <taxon>Viridiplantae</taxon>
        <taxon>Streptophyta</taxon>
        <taxon>Embryophyta</taxon>
        <taxon>Tracheophyta</taxon>
        <taxon>Spermatophyta</taxon>
        <taxon>Magnoliopsida</taxon>
        <taxon>Liliopsida</taxon>
        <taxon>Poales</taxon>
        <taxon>Poaceae</taxon>
        <taxon>PACMAD clade</taxon>
        <taxon>Panicoideae</taxon>
        <taxon>Panicodae</taxon>
        <taxon>Paniceae</taxon>
        <taxon>Panicinae</taxon>
        <taxon>Panicum</taxon>
        <taxon>Panicum sect. Panicum</taxon>
    </lineage>
</organism>
<dbReference type="SMART" id="SM00774">
    <property type="entry name" value="WRKY"/>
    <property type="match status" value="2"/>
</dbReference>
<dbReference type="FunFam" id="2.20.25.80:FF:000001">
    <property type="entry name" value="WRKY transcription factor 33"/>
    <property type="match status" value="1"/>
</dbReference>
<evidence type="ECO:0000313" key="10">
    <source>
        <dbReference type="Proteomes" id="UP000244336"/>
    </source>
</evidence>
<dbReference type="InterPro" id="IPR044810">
    <property type="entry name" value="WRKY_plant"/>
</dbReference>
<feature type="compositionally biased region" description="Basic and acidic residues" evidence="7">
    <location>
        <begin position="99"/>
        <end position="109"/>
    </location>
</feature>
<protein>
    <recommendedName>
        <fullName evidence="8">WRKY domain-containing protein</fullName>
    </recommendedName>
</protein>
<dbReference type="Pfam" id="PF03106">
    <property type="entry name" value="WRKY"/>
    <property type="match status" value="2"/>
</dbReference>
<feature type="region of interest" description="Disordered" evidence="7">
    <location>
        <begin position="91"/>
        <end position="113"/>
    </location>
</feature>
<dbReference type="FunFam" id="2.20.25.80:FF:000006">
    <property type="entry name" value="WRKY transcription factor"/>
    <property type="match status" value="1"/>
</dbReference>
<dbReference type="Gramene" id="PUZ67231">
    <property type="protein sequence ID" value="PUZ67231"/>
    <property type="gene ID" value="GQ55_3G418200"/>
</dbReference>
<keyword evidence="10" id="KW-1185">Reference proteome</keyword>
<dbReference type="GO" id="GO:0009737">
    <property type="term" value="P:response to abscisic acid"/>
    <property type="evidence" value="ECO:0007669"/>
    <property type="project" value="UniProtKB-ARBA"/>
</dbReference>
<keyword evidence="5" id="KW-0804">Transcription</keyword>
<feature type="compositionally biased region" description="Basic and acidic residues" evidence="7">
    <location>
        <begin position="481"/>
        <end position="497"/>
    </location>
</feature>
<keyword evidence="6" id="KW-0539">Nucleus</keyword>
<feature type="domain" description="WRKY" evidence="8">
    <location>
        <begin position="519"/>
        <end position="584"/>
    </location>
</feature>
<evidence type="ECO:0000259" key="8">
    <source>
        <dbReference type="PROSITE" id="PS50811"/>
    </source>
</evidence>
<evidence type="ECO:0000256" key="3">
    <source>
        <dbReference type="ARBA" id="ARBA00023015"/>
    </source>
</evidence>
<evidence type="ECO:0000313" key="9">
    <source>
        <dbReference type="EMBL" id="PUZ67231.1"/>
    </source>
</evidence>
<feature type="region of interest" description="Disordered" evidence="7">
    <location>
        <begin position="577"/>
        <end position="627"/>
    </location>
</feature>
<proteinExistence type="predicted"/>
<dbReference type="GO" id="GO:0005634">
    <property type="term" value="C:nucleus"/>
    <property type="evidence" value="ECO:0007669"/>
    <property type="project" value="UniProtKB-SubCell"/>
</dbReference>
<dbReference type="STRING" id="1504633.A0A2T7EHC6"/>
<dbReference type="GO" id="GO:0003700">
    <property type="term" value="F:DNA-binding transcription factor activity"/>
    <property type="evidence" value="ECO:0007669"/>
    <property type="project" value="InterPro"/>
</dbReference>
<feature type="compositionally biased region" description="Polar residues" evidence="7">
    <location>
        <begin position="592"/>
        <end position="616"/>
    </location>
</feature>
<evidence type="ECO:0000256" key="1">
    <source>
        <dbReference type="ARBA" id="ARBA00004123"/>
    </source>
</evidence>
<evidence type="ECO:0000256" key="4">
    <source>
        <dbReference type="ARBA" id="ARBA00023125"/>
    </source>
</evidence>
<dbReference type="PANTHER" id="PTHR31221">
    <property type="entry name" value="WRKY TRANSCRIPTION FACTOR PROTEIN 1-RELATED"/>
    <property type="match status" value="1"/>
</dbReference>
<evidence type="ECO:0000256" key="5">
    <source>
        <dbReference type="ARBA" id="ARBA00023163"/>
    </source>
</evidence>
<comment type="subcellular location">
    <subcellularLocation>
        <location evidence="1">Nucleus</location>
    </subcellularLocation>
</comment>
<feature type="domain" description="WRKY" evidence="8">
    <location>
        <begin position="368"/>
        <end position="426"/>
    </location>
</feature>
<feature type="compositionally biased region" description="Polar residues" evidence="7">
    <location>
        <begin position="434"/>
        <end position="452"/>
    </location>
</feature>
<feature type="compositionally biased region" description="Basic residues" evidence="7">
    <location>
        <begin position="418"/>
        <end position="429"/>
    </location>
</feature>
<evidence type="ECO:0000256" key="6">
    <source>
        <dbReference type="ARBA" id="ARBA00023242"/>
    </source>
</evidence>
<dbReference type="EMBL" id="CM009751">
    <property type="protein sequence ID" value="PUZ67231.1"/>
    <property type="molecule type" value="Genomic_DNA"/>
</dbReference>
<dbReference type="Gene3D" id="2.20.25.80">
    <property type="entry name" value="WRKY domain"/>
    <property type="match status" value="2"/>
</dbReference>
<feature type="region of interest" description="Disordered" evidence="7">
    <location>
        <begin position="416"/>
        <end position="504"/>
    </location>
</feature>
<evidence type="ECO:0000256" key="7">
    <source>
        <dbReference type="SAM" id="MobiDB-lite"/>
    </source>
</evidence>
<name>A0A2T7EHC6_9POAL</name>
<dbReference type="OrthoDB" id="2021103at2759"/>
<keyword evidence="2" id="KW-0677">Repeat</keyword>
<feature type="region of interest" description="Disordered" evidence="7">
    <location>
        <begin position="212"/>
        <end position="238"/>
    </location>
</feature>
<accession>A0A2T7EHC6</accession>
<feature type="compositionally biased region" description="Basic and acidic residues" evidence="7">
    <location>
        <begin position="219"/>
        <end position="228"/>
    </location>
</feature>
<dbReference type="PROSITE" id="PS50811">
    <property type="entry name" value="WRKY"/>
    <property type="match status" value="2"/>
</dbReference>
<dbReference type="InterPro" id="IPR036576">
    <property type="entry name" value="WRKY_dom_sf"/>
</dbReference>
<keyword evidence="4" id="KW-0238">DNA-binding</keyword>